<organism evidence="2 3">
    <name type="scientific">Streptomyces hokutonensis</name>
    <dbReference type="NCBI Taxonomy" id="1306990"/>
    <lineage>
        <taxon>Bacteria</taxon>
        <taxon>Bacillati</taxon>
        <taxon>Actinomycetota</taxon>
        <taxon>Actinomycetes</taxon>
        <taxon>Kitasatosporales</taxon>
        <taxon>Streptomycetaceae</taxon>
        <taxon>Streptomyces</taxon>
    </lineage>
</organism>
<gene>
    <name evidence="2" type="ORF">ACFYNQ_34380</name>
</gene>
<evidence type="ECO:0000313" key="2">
    <source>
        <dbReference type="EMBL" id="MFE9603635.1"/>
    </source>
</evidence>
<name>A0ABW6MG14_9ACTN</name>
<accession>A0ABW6MG14</accession>
<dbReference type="PROSITE" id="PS51462">
    <property type="entry name" value="NUDIX"/>
    <property type="match status" value="1"/>
</dbReference>
<sequence length="145" mass="15823">MKVRHKARVVLLDRGWLVFLKRGWPGGDSYCTTVGGSVEPADADLEAALRREVMEEIGATIGPATEFLTLTEPGGTTTVVQHYFLADLLDMDLDRRHGPELDDPDSGDFEPVRVALSRPAVAALNLQPAELADYVLRHLDAWGAA</sequence>
<dbReference type="InterPro" id="IPR000086">
    <property type="entry name" value="NUDIX_hydrolase_dom"/>
</dbReference>
<dbReference type="EMBL" id="JBIAHM010000014">
    <property type="protein sequence ID" value="MFE9603635.1"/>
    <property type="molecule type" value="Genomic_DNA"/>
</dbReference>
<dbReference type="Pfam" id="PF00293">
    <property type="entry name" value="NUDIX"/>
    <property type="match status" value="1"/>
</dbReference>
<comment type="caution">
    <text evidence="2">The sequence shown here is derived from an EMBL/GenBank/DDBJ whole genome shotgun (WGS) entry which is preliminary data.</text>
</comment>
<dbReference type="Proteomes" id="UP001601303">
    <property type="component" value="Unassembled WGS sequence"/>
</dbReference>
<protein>
    <submittedName>
        <fullName evidence="2">NUDIX domain-containing protein</fullName>
    </submittedName>
</protein>
<evidence type="ECO:0000259" key="1">
    <source>
        <dbReference type="PROSITE" id="PS51462"/>
    </source>
</evidence>
<dbReference type="InterPro" id="IPR015797">
    <property type="entry name" value="NUDIX_hydrolase-like_dom_sf"/>
</dbReference>
<reference evidence="2 3" key="1">
    <citation type="submission" date="2024-10" db="EMBL/GenBank/DDBJ databases">
        <title>The Natural Products Discovery Center: Release of the First 8490 Sequenced Strains for Exploring Actinobacteria Biosynthetic Diversity.</title>
        <authorList>
            <person name="Kalkreuter E."/>
            <person name="Kautsar S.A."/>
            <person name="Yang D."/>
            <person name="Bader C.D."/>
            <person name="Teijaro C.N."/>
            <person name="Fluegel L."/>
            <person name="Davis C.M."/>
            <person name="Simpson J.R."/>
            <person name="Lauterbach L."/>
            <person name="Steele A.D."/>
            <person name="Gui C."/>
            <person name="Meng S."/>
            <person name="Li G."/>
            <person name="Viehrig K."/>
            <person name="Ye F."/>
            <person name="Su P."/>
            <person name="Kiefer A.F."/>
            <person name="Nichols A."/>
            <person name="Cepeda A.J."/>
            <person name="Yan W."/>
            <person name="Fan B."/>
            <person name="Jiang Y."/>
            <person name="Adhikari A."/>
            <person name="Zheng C.-J."/>
            <person name="Schuster L."/>
            <person name="Cowan T.M."/>
            <person name="Smanski M.J."/>
            <person name="Chevrette M.G."/>
            <person name="De Carvalho L.P.S."/>
            <person name="Shen B."/>
        </authorList>
    </citation>
    <scope>NUCLEOTIDE SEQUENCE [LARGE SCALE GENOMIC DNA]</scope>
    <source>
        <strain evidence="2 3">NPDC006488</strain>
    </source>
</reference>
<proteinExistence type="predicted"/>
<dbReference type="Gene3D" id="3.90.79.10">
    <property type="entry name" value="Nucleoside Triphosphate Pyrophosphohydrolase"/>
    <property type="match status" value="1"/>
</dbReference>
<dbReference type="RefSeq" id="WP_388112372.1">
    <property type="nucleotide sequence ID" value="NZ_JBIAHM010000014.1"/>
</dbReference>
<keyword evidence="3" id="KW-1185">Reference proteome</keyword>
<evidence type="ECO:0000313" key="3">
    <source>
        <dbReference type="Proteomes" id="UP001601303"/>
    </source>
</evidence>
<feature type="domain" description="Nudix hydrolase" evidence="1">
    <location>
        <begin position="3"/>
        <end position="132"/>
    </location>
</feature>
<dbReference type="SUPFAM" id="SSF55811">
    <property type="entry name" value="Nudix"/>
    <property type="match status" value="1"/>
</dbReference>